<sequence length="426" mass="46594">MRMIRVIGLTLFIALLLSGCTEFSSKPDRSPTANDSQGNDSADGNTNQDNPPDSNNEASNETSNPDAPPDEITDAVWMAAGDVMMHMPQLPGAYDSKTKKYNFNPFFEQVQPILKQADWSLVNLETPIGGKALGYSGFPRFNAPSELADALKYAGFTVVTNANNHALDRGAKGVELTLEKLQKLGFAVKGTARSQSEADAITIVERKGIRMGLLAYTYGTNGIPLPANKPYTVSLIDESAIIRDIKRLRAAGVDFITVSLHFGTEYQTVPNNTQTALARKLIAAGADIIAGSHPHVVQPYETVEAVREDGTIRRGLIIYSMGNFISNQRGDTKDYGVIFKVHIQKNVSKGITTIGDVEPIPTWVKRTKQSGVNHYVIIPVEQTLLHHNQEGLTNADYEALKTNLDILAKRFASMSQQPYTLKDSIQ</sequence>
<feature type="compositionally biased region" description="Polar residues" evidence="2">
    <location>
        <begin position="31"/>
        <end position="65"/>
    </location>
</feature>
<comment type="similarity">
    <text evidence="1">Belongs to the CapA family.</text>
</comment>
<dbReference type="PANTHER" id="PTHR33393">
    <property type="entry name" value="POLYGLUTAMINE SYNTHESIS ACCESSORY PROTEIN RV0574C-RELATED"/>
    <property type="match status" value="1"/>
</dbReference>
<protein>
    <submittedName>
        <fullName evidence="5">CapA family protein</fullName>
    </submittedName>
</protein>
<keyword evidence="6" id="KW-1185">Reference proteome</keyword>
<dbReference type="RefSeq" id="WP_379186838.1">
    <property type="nucleotide sequence ID" value="NZ_JBHSOW010000016.1"/>
</dbReference>
<evidence type="ECO:0000259" key="4">
    <source>
        <dbReference type="SMART" id="SM00854"/>
    </source>
</evidence>
<evidence type="ECO:0000313" key="5">
    <source>
        <dbReference type="EMBL" id="MFC5648374.1"/>
    </source>
</evidence>
<feature type="chain" id="PRO_5045731921" evidence="3">
    <location>
        <begin position="25"/>
        <end position="426"/>
    </location>
</feature>
<accession>A0ABW0VTY7</accession>
<gene>
    <name evidence="5" type="ORF">ACFPYJ_04410</name>
</gene>
<dbReference type="InterPro" id="IPR019079">
    <property type="entry name" value="Capsule_synth_CapA"/>
</dbReference>
<evidence type="ECO:0000313" key="6">
    <source>
        <dbReference type="Proteomes" id="UP001596047"/>
    </source>
</evidence>
<dbReference type="Proteomes" id="UP001596047">
    <property type="component" value="Unassembled WGS sequence"/>
</dbReference>
<feature type="signal peptide" evidence="3">
    <location>
        <begin position="1"/>
        <end position="24"/>
    </location>
</feature>
<dbReference type="InterPro" id="IPR052169">
    <property type="entry name" value="CW_Biosynth-Accessory"/>
</dbReference>
<evidence type="ECO:0000256" key="1">
    <source>
        <dbReference type="ARBA" id="ARBA00005662"/>
    </source>
</evidence>
<dbReference type="EMBL" id="JBHSOW010000016">
    <property type="protein sequence ID" value="MFC5648374.1"/>
    <property type="molecule type" value="Genomic_DNA"/>
</dbReference>
<feature type="region of interest" description="Disordered" evidence="2">
    <location>
        <begin position="24"/>
        <end position="72"/>
    </location>
</feature>
<dbReference type="PROSITE" id="PS51257">
    <property type="entry name" value="PROKAR_LIPOPROTEIN"/>
    <property type="match status" value="1"/>
</dbReference>
<name>A0ABW0VTY7_9BACL</name>
<dbReference type="Pfam" id="PF09587">
    <property type="entry name" value="PGA_cap"/>
    <property type="match status" value="1"/>
</dbReference>
<keyword evidence="3" id="KW-0732">Signal</keyword>
<dbReference type="SUPFAM" id="SSF56300">
    <property type="entry name" value="Metallo-dependent phosphatases"/>
    <property type="match status" value="1"/>
</dbReference>
<feature type="domain" description="Capsule synthesis protein CapA" evidence="4">
    <location>
        <begin position="76"/>
        <end position="328"/>
    </location>
</feature>
<reference evidence="6" key="1">
    <citation type="journal article" date="2019" name="Int. J. Syst. Evol. Microbiol.">
        <title>The Global Catalogue of Microorganisms (GCM) 10K type strain sequencing project: providing services to taxonomists for standard genome sequencing and annotation.</title>
        <authorList>
            <consortium name="The Broad Institute Genomics Platform"/>
            <consortium name="The Broad Institute Genome Sequencing Center for Infectious Disease"/>
            <person name="Wu L."/>
            <person name="Ma J."/>
        </authorList>
    </citation>
    <scope>NUCLEOTIDE SEQUENCE [LARGE SCALE GENOMIC DNA]</scope>
    <source>
        <strain evidence="6">CGMCC 1.3240</strain>
    </source>
</reference>
<evidence type="ECO:0000256" key="3">
    <source>
        <dbReference type="SAM" id="SignalP"/>
    </source>
</evidence>
<dbReference type="PANTHER" id="PTHR33393:SF12">
    <property type="entry name" value="CAPSULE BIOSYNTHESIS PROTEIN CAPA"/>
    <property type="match status" value="1"/>
</dbReference>
<dbReference type="SMART" id="SM00854">
    <property type="entry name" value="PGA_cap"/>
    <property type="match status" value="1"/>
</dbReference>
<dbReference type="Gene3D" id="3.60.21.10">
    <property type="match status" value="1"/>
</dbReference>
<dbReference type="CDD" id="cd07381">
    <property type="entry name" value="MPP_CapA"/>
    <property type="match status" value="1"/>
</dbReference>
<proteinExistence type="inferred from homology"/>
<comment type="caution">
    <text evidence="5">The sequence shown here is derived from an EMBL/GenBank/DDBJ whole genome shotgun (WGS) entry which is preliminary data.</text>
</comment>
<organism evidence="5 6">
    <name type="scientific">Paenibacillus solisilvae</name>
    <dbReference type="NCBI Taxonomy" id="2486751"/>
    <lineage>
        <taxon>Bacteria</taxon>
        <taxon>Bacillati</taxon>
        <taxon>Bacillota</taxon>
        <taxon>Bacilli</taxon>
        <taxon>Bacillales</taxon>
        <taxon>Paenibacillaceae</taxon>
        <taxon>Paenibacillus</taxon>
    </lineage>
</organism>
<dbReference type="InterPro" id="IPR029052">
    <property type="entry name" value="Metallo-depent_PP-like"/>
</dbReference>
<evidence type="ECO:0000256" key="2">
    <source>
        <dbReference type="SAM" id="MobiDB-lite"/>
    </source>
</evidence>